<dbReference type="InterPro" id="IPR051172">
    <property type="entry name" value="Chlamydia_OmcB"/>
</dbReference>
<name>A0ABX2FP45_9BACT</name>
<dbReference type="Pfam" id="PF13229">
    <property type="entry name" value="Beta_helix"/>
    <property type="match status" value="1"/>
</dbReference>
<evidence type="ECO:0000313" key="5">
    <source>
        <dbReference type="EMBL" id="NRT18633.1"/>
    </source>
</evidence>
<organism evidence="5 6">
    <name type="scientific">Hymenobacter caeli</name>
    <dbReference type="NCBI Taxonomy" id="2735894"/>
    <lineage>
        <taxon>Bacteria</taxon>
        <taxon>Pseudomonadati</taxon>
        <taxon>Bacteroidota</taxon>
        <taxon>Cytophagia</taxon>
        <taxon>Cytophagales</taxon>
        <taxon>Hymenobacteraceae</taxon>
        <taxon>Hymenobacter</taxon>
    </lineage>
</organism>
<dbReference type="Pfam" id="PF18962">
    <property type="entry name" value="Por_Secre_tail"/>
    <property type="match status" value="1"/>
</dbReference>
<feature type="domain" description="Secretion system C-terminal sorting" evidence="4">
    <location>
        <begin position="2594"/>
        <end position="2657"/>
    </location>
</feature>
<dbReference type="EMBL" id="JABSNP010000005">
    <property type="protein sequence ID" value="NRT18633.1"/>
    <property type="molecule type" value="Genomic_DNA"/>
</dbReference>
<dbReference type="Gene3D" id="2.60.40.10">
    <property type="entry name" value="Immunoglobulins"/>
    <property type="match status" value="3"/>
</dbReference>
<protein>
    <submittedName>
        <fullName evidence="5">Repeat protein (TIGR01451 family)</fullName>
    </submittedName>
</protein>
<dbReference type="InterPro" id="IPR006626">
    <property type="entry name" value="PbH1"/>
</dbReference>
<evidence type="ECO:0000259" key="2">
    <source>
        <dbReference type="Pfam" id="PF01345"/>
    </source>
</evidence>
<dbReference type="Pfam" id="PF17963">
    <property type="entry name" value="Big_9"/>
    <property type="match status" value="1"/>
</dbReference>
<dbReference type="Pfam" id="PF01345">
    <property type="entry name" value="DUF11"/>
    <property type="match status" value="5"/>
</dbReference>
<dbReference type="InterPro" id="IPR047589">
    <property type="entry name" value="DUF11_rpt"/>
</dbReference>
<evidence type="ECO:0000259" key="3">
    <source>
        <dbReference type="Pfam" id="PF13229"/>
    </source>
</evidence>
<dbReference type="InterPro" id="IPR039448">
    <property type="entry name" value="Beta_helix"/>
</dbReference>
<evidence type="ECO:0000313" key="6">
    <source>
        <dbReference type="Proteomes" id="UP000779507"/>
    </source>
</evidence>
<gene>
    <name evidence="5" type="ORF">HNP98_001454</name>
</gene>
<dbReference type="Proteomes" id="UP000779507">
    <property type="component" value="Unassembled WGS sequence"/>
</dbReference>
<dbReference type="PANTHER" id="PTHR34819">
    <property type="entry name" value="LARGE CYSTEINE-RICH PERIPLASMIC PROTEIN OMCB"/>
    <property type="match status" value="1"/>
</dbReference>
<sequence>MKPLLRLFILGWLLLGALGARAQTRLSYNCDGTFYQTRQVGTTSHLYRVNRNTTPYTTTDLRDLGVLVNSLAYNPLDAYLYALSYVPDAGPGAPVHMYKIGQDGFLDLGVTNLPQVQFAGGAIDRLGHYYVTVQGTNNGNIANSTSYNNNLYRFDLAKTGAAQLNALTLTYQNRPTANGQGLFFDIAINPVDQAIYGVEVPGLLYKIVPDAAVAPATDPATATVTTLTSGTVQASEVLGTAFFDFTGNLFAYSNGATNTAGSGKFYQLNAATGAYLPIGTVDPAPISDGASCVDPDQRIDILKTVGTVASVTTGNTTVAFDVPYTIQIRNTGTILDPRVQISEFLTGSTTGNDANDTGTSFPTAQSITIRNPALTNNGGAALVLNGGFTGVNTGTGTATNLLSGLVDLVAGQGATITFTARVVYANAGAVPSTIQNNTAYATGVSTPMAGVANPGYLLVSGTLVPPGDMVAEDRSNNSSDFPPIAESDAAVPTPVQLQPAIQGTVYEDVNYGGGTGRSFGTANGVGRGGARVELYNSTTGMYVSATTTATDGTYSFTGLNSATTYAVRVVNNSVTSSRSGYVSTLVPVQTYVNGNGSRVGGQNPKLPDAGPNTASALLTVLQASTTSTPQSIATVALNGAGDAGVDFGYNFDTVVNTNDSGQGSLRQFVLNANALGDEATLAQAGFNRSTVGTTNTALPAGQETSIFMIADGQAHPGLTASANGGPASQLTAQGGQSIAAINLASTLTLSGPKTSIDATTQTVNIGDTNAPQLGTGGTVGTASTLDKVNGPEVQLKGTSAVAIGIKVNDVATNNVLRGLAIYGFGNAANDDNNADILVASPNTEISQNVVGTTATSFTDPSATTNRSNADHIRITANTASVSTGSLIANNLIGFGNGNGISVGNQVNKLTISDNEIAGNALSTNGSYDGIAIKGNTVAVTGNLVANNTGNGIDGFAGTGGNALSGNTIRGNGTSNVETSGVRLSGAGNTVGMNVISGNYGAGILATSGTTNSVFSQNSIFGNGAVPTSTGGAASGEVGIDLQASGESQTTGTGPFVTLNDSGDGDNGANGLTNMPVLQGATVRNGNLLLTGFAKAGALLEFFIAAPNPASPNATGANFGQGQTYLFNRTEGSSTSGSADLDGTTGTYSTNVNGFNQGTETGQNRFSFSIPLASLTAAQLAAINATGAKLTATATLATASGNNQGTSEFSGNAPVLAAPVAVNDLTTTAPGTAVTQTVTTNDTPLSTLDLGSVSLNGLAPGSTTAVAVTGGSFAFTSNGMVVFTPTAGFVGIATVPYTVSNTSGTTSNTAFISVEVKGTTFDLATAISSPANGSTVLAGDPVTYALTASNPGVVAATNVVETLQLPAGLTNNGGTVTLTMGGAASPTSSYNNATGLVTFASTSLAAGASQAYGVAISKTPGTGPLTATAVVSGSGGTETVTANNVAVNTVNLTPRYDVATTLTGPITGSTATVTRGNEVTYTVTTANLSTTANSVSPALNVVQTVSLSGNLTGLFVTNGGTYAYNSSTGKTVVTFPALPALPVGQSVTNTISFVAPGADYTAPVATVTAGTASDNAGDLNSPTAGTNNNTAQLNGGAANTTVTTAAGIGTAAAGTATNVYTTITTTSGATVAPGGSITLTITAANAGPVAAAGVQETVALPTGLTFSNQGGGSYNATTGVLTFPALSGTLASGASQPYTITFTAPQQGFVPATATVTTTTTDLVPADNIAQLKVDVGPLTDVATTLAGPAVVLPGETATYTVTTVANGPAPAAGVVQKVSLPAGLTGVTVSNGGTYDATTGVVTFAFAGTLAQGFSQTSTISFAAPAGAGSFSPVASVSTATNETSTANNTAALTTTVTPAADLVVRATGPATAAVGNPVLYVVSTTNNGPAAASGVVPTLQLPAGLTVGFPGGSGAYNSTSGLVTFATVATLASGASVANEVVVAMPDAARLTALAQVTSTGYETNFDNNTANVVTMPDQATTALADLQTTLTPATSTVNAGAAVVLTATFTNAGPAAATNVVPQLVLQPGLTGVVVSDGGTTSNADYDATTGVVTFKATTAALASLASGASLPGTYSVTFNAPATGPVVGVASISSAVSDPALANNTAKATVTVTAQADVTTSLSGPAVAAPGAKVTYAVTTLNSAASASPATSVGQTLTLPGSPANLSVPAGSTTATVGGNTVVTFPPIASMAPGAAGEVTNYVSFTAPGSGASLVLTASVTAAAETNAGNNSATITTVLDNAPVAYDAVNSLQAPTGNSAGPMPISPLIATDADAGQTLTYTIDGTSLPTPAQGTLYVYNGTANVALTTASFPGLVLTAAQAQNLRFDPAAGFVGNAFFRYTATDNAATPLTSVPALYTLPVGADNNSAYKQVAHVAGYSYQNTNVVANVFDLNGGTYDANGAVVKNGLPTTGTNAVVSTADATTLAANGLLLDAATGQLTVGDRTKLKSGTISISVVTTDLNGGTNSVPVSIVLLNPLPVELVAFTAKAVANRDAALAWATASEKNSAYFAVERSFDGAAGSFAQIGQVKGQGTTSSRTAYALTDANVAAQATGPVYYRLRQVDADGTVAYSPVQAVTFAKAATAPAIALYPNPAAGSTRLDLSQLPAGTYQVAVLDMTGRAVLTQTLAAGLAHGLDLTGLASGGYLVQVRGTATDGTAVGLTKRLVKE</sequence>
<dbReference type="NCBIfam" id="TIGR01451">
    <property type="entry name" value="B_ant_repeat"/>
    <property type="match status" value="2"/>
</dbReference>
<keyword evidence="6" id="KW-1185">Reference proteome</keyword>
<evidence type="ECO:0000259" key="4">
    <source>
        <dbReference type="Pfam" id="PF18962"/>
    </source>
</evidence>
<keyword evidence="1" id="KW-0732">Signal</keyword>
<feature type="domain" description="DUF11" evidence="2">
    <location>
        <begin position="1326"/>
        <end position="1449"/>
    </location>
</feature>
<dbReference type="InterPro" id="IPR011050">
    <property type="entry name" value="Pectin_lyase_fold/virulence"/>
</dbReference>
<proteinExistence type="predicted"/>
<evidence type="ECO:0000256" key="1">
    <source>
        <dbReference type="SAM" id="SignalP"/>
    </source>
</evidence>
<dbReference type="SMART" id="SM00710">
    <property type="entry name" value="PbH1"/>
    <property type="match status" value="6"/>
</dbReference>
<feature type="domain" description="DUF11" evidence="2">
    <location>
        <begin position="1748"/>
        <end position="1854"/>
    </location>
</feature>
<dbReference type="SUPFAM" id="SSF51126">
    <property type="entry name" value="Pectin lyase-like"/>
    <property type="match status" value="1"/>
</dbReference>
<feature type="signal peptide" evidence="1">
    <location>
        <begin position="1"/>
        <end position="22"/>
    </location>
</feature>
<dbReference type="InterPro" id="IPR013783">
    <property type="entry name" value="Ig-like_fold"/>
</dbReference>
<feature type="domain" description="Right handed beta helix" evidence="3">
    <location>
        <begin position="886"/>
        <end position="1028"/>
    </location>
</feature>
<dbReference type="RefSeq" id="WP_173809381.1">
    <property type="nucleotide sequence ID" value="NZ_JABSNP010000005.1"/>
</dbReference>
<dbReference type="InterPro" id="IPR026444">
    <property type="entry name" value="Secre_tail"/>
</dbReference>
<feature type="domain" description="DUF11" evidence="2">
    <location>
        <begin position="1987"/>
        <end position="2113"/>
    </location>
</feature>
<reference evidence="5 6" key="1">
    <citation type="submission" date="2020-05" db="EMBL/GenBank/DDBJ databases">
        <title>Genomic Encyclopedia of Type Strains, Phase IV (KMG-V): Genome sequencing to study the core and pangenomes of soil and plant-associated prokaryotes.</title>
        <authorList>
            <person name="Whitman W."/>
        </authorList>
    </citation>
    <scope>NUCLEOTIDE SEQUENCE [LARGE SCALE GENOMIC DNA]</scope>
    <source>
        <strain evidence="5 6">9A</strain>
    </source>
</reference>
<feature type="domain" description="DUF11" evidence="2">
    <location>
        <begin position="1862"/>
        <end position="1974"/>
    </location>
</feature>
<dbReference type="InterPro" id="IPR001434">
    <property type="entry name" value="OmcB-like_DUF11"/>
</dbReference>
<dbReference type="PANTHER" id="PTHR34819:SF3">
    <property type="entry name" value="CELL SURFACE PROTEIN"/>
    <property type="match status" value="1"/>
</dbReference>
<feature type="chain" id="PRO_5046129092" evidence="1">
    <location>
        <begin position="23"/>
        <end position="2673"/>
    </location>
</feature>
<feature type="domain" description="DUF11" evidence="2">
    <location>
        <begin position="1624"/>
        <end position="1732"/>
    </location>
</feature>
<comment type="caution">
    <text evidence="5">The sequence shown here is derived from an EMBL/GenBank/DDBJ whole genome shotgun (WGS) entry which is preliminary data.</text>
</comment>
<accession>A0ABX2FP45</accession>